<feature type="transmembrane region" description="Helical" evidence="7">
    <location>
        <begin position="172"/>
        <end position="189"/>
    </location>
</feature>
<feature type="signal peptide" evidence="8">
    <location>
        <begin position="1"/>
        <end position="19"/>
    </location>
</feature>
<feature type="region of interest" description="Disordered" evidence="6">
    <location>
        <begin position="512"/>
        <end position="541"/>
    </location>
</feature>
<keyword evidence="4 7" id="KW-1133">Transmembrane helix</keyword>
<feature type="region of interest" description="Disordered" evidence="6">
    <location>
        <begin position="202"/>
        <end position="257"/>
    </location>
</feature>
<evidence type="ECO:0000313" key="9">
    <source>
        <dbReference type="EMBL" id="CAD9075071.1"/>
    </source>
</evidence>
<evidence type="ECO:0000256" key="2">
    <source>
        <dbReference type="ARBA" id="ARBA00008130"/>
    </source>
</evidence>
<dbReference type="EMBL" id="HBGB01051508">
    <property type="protein sequence ID" value="CAD9075071.1"/>
    <property type="molecule type" value="Transcribed_RNA"/>
</dbReference>
<accession>A0A7S1KIJ0</accession>
<comment type="subcellular location">
    <subcellularLocation>
        <location evidence="1">Membrane</location>
        <topology evidence="1">Multi-pass membrane protein</topology>
    </subcellularLocation>
</comment>
<feature type="region of interest" description="Disordered" evidence="6">
    <location>
        <begin position="615"/>
        <end position="637"/>
    </location>
</feature>
<evidence type="ECO:0000256" key="4">
    <source>
        <dbReference type="ARBA" id="ARBA00022989"/>
    </source>
</evidence>
<protein>
    <submittedName>
        <fullName evidence="9">Uncharacterized protein</fullName>
    </submittedName>
</protein>
<dbReference type="GO" id="GO:0016020">
    <property type="term" value="C:membrane"/>
    <property type="evidence" value="ECO:0007669"/>
    <property type="project" value="UniProtKB-SubCell"/>
</dbReference>
<evidence type="ECO:0000256" key="1">
    <source>
        <dbReference type="ARBA" id="ARBA00004141"/>
    </source>
</evidence>
<feature type="compositionally biased region" description="Basic and acidic residues" evidence="6">
    <location>
        <begin position="230"/>
        <end position="248"/>
    </location>
</feature>
<sequence>MLSYILLWILSLCLLWVLPIPRYPTVEDRVELAYYEVACWVLGTVLFVEFFPMLFSVLNLLKFRGHRHQHFKLKVSLIMCTVEGVILCSYILLSRDLLPVHIDPVTGRAVYSARFMEWTVAAPMLVYLSGRYVFEVPMRHVLPAMIITGMYMQAGLWSAVSSHWLLRWGLEALSYIGYFAASWLMLQFLRYQHTGDTYTYTRARRPNALHPSSPSSSSRRPSDMSSSTELRQRRPRTDSSQSAERDAPPDGLQEPVVTHYPDVRRPQMRAWQQVMFGWTLLAGGLGIISPTTGAMVADMNGQTAERTTIGADGRSAPVRRFLLYFNVIWWGLYGVWFHLAHVGALPGWAEQLAYTFMDSGAKTMLTICLISLRSYEFEVAITQARQEAERNRVEYEFDRRLQLLKVQLRHEIISRTLLQYEERERLAAERAAAEAAQQQPAIQPPSSQAIPAAPTASRSCCQEEGGGVWTPATVPVSVRDVPQLAGRPSLRRLLEEGIDPVPALQGHWYSLEGNEGQTTDKPDPPQEGPAHGPPPQHSAPAPLSRLEVKRRSLSDPGLSAVLAGGLPRSPLPTEIATMPSPVISACAPPELPSDIPPSMSSSNNGGRWRHYSRGMDEAELSDDEEDGESDGDEGLDWMDDCHLQEEIEVEWLTATPNASPCGLPGKAAGGALTTN</sequence>
<keyword evidence="8" id="KW-0732">Signal</keyword>
<feature type="transmembrane region" description="Helical" evidence="7">
    <location>
        <begin position="141"/>
        <end position="160"/>
    </location>
</feature>
<feature type="compositionally biased region" description="Low complexity" evidence="6">
    <location>
        <begin position="211"/>
        <end position="227"/>
    </location>
</feature>
<dbReference type="SUPFAM" id="SSF81321">
    <property type="entry name" value="Family A G protein-coupled receptor-like"/>
    <property type="match status" value="1"/>
</dbReference>
<keyword evidence="5 7" id="KW-0472">Membrane</keyword>
<feature type="transmembrane region" description="Helical" evidence="7">
    <location>
        <begin position="327"/>
        <end position="349"/>
    </location>
</feature>
<feature type="region of interest" description="Disordered" evidence="6">
    <location>
        <begin position="655"/>
        <end position="675"/>
    </location>
</feature>
<reference evidence="9" key="1">
    <citation type="submission" date="2021-01" db="EMBL/GenBank/DDBJ databases">
        <authorList>
            <person name="Corre E."/>
            <person name="Pelletier E."/>
            <person name="Niang G."/>
            <person name="Scheremetjew M."/>
            <person name="Finn R."/>
            <person name="Kale V."/>
            <person name="Holt S."/>
            <person name="Cochrane G."/>
            <person name="Meng A."/>
            <person name="Brown T."/>
            <person name="Cohen L."/>
        </authorList>
    </citation>
    <scope>NUCLEOTIDE SEQUENCE</scope>
    <source>
        <strain evidence="9">CCMP3346</strain>
    </source>
</reference>
<feature type="region of interest" description="Disordered" evidence="6">
    <location>
        <begin position="436"/>
        <end position="472"/>
    </location>
</feature>
<dbReference type="Gene3D" id="1.20.1070.10">
    <property type="entry name" value="Rhodopsin 7-helix transmembrane proteins"/>
    <property type="match status" value="1"/>
</dbReference>
<feature type="compositionally biased region" description="Pro residues" evidence="6">
    <location>
        <begin position="525"/>
        <end position="537"/>
    </location>
</feature>
<feature type="transmembrane region" description="Helical" evidence="7">
    <location>
        <begin position="32"/>
        <end position="61"/>
    </location>
</feature>
<dbReference type="AlphaFoldDB" id="A0A7S1KIJ0"/>
<feature type="transmembrane region" description="Helical" evidence="7">
    <location>
        <begin position="113"/>
        <end position="134"/>
    </location>
</feature>
<keyword evidence="3 7" id="KW-0812">Transmembrane</keyword>
<feature type="chain" id="PRO_5030824855" evidence="8">
    <location>
        <begin position="20"/>
        <end position="675"/>
    </location>
</feature>
<dbReference type="InterPro" id="IPR001425">
    <property type="entry name" value="Arc/bac/fun_rhodopsins"/>
</dbReference>
<gene>
    <name evidence="9" type="ORF">VBRA1451_LOCUS30159</name>
</gene>
<evidence type="ECO:0000256" key="7">
    <source>
        <dbReference type="SAM" id="Phobius"/>
    </source>
</evidence>
<evidence type="ECO:0000256" key="6">
    <source>
        <dbReference type="SAM" id="MobiDB-lite"/>
    </source>
</evidence>
<dbReference type="Pfam" id="PF01036">
    <property type="entry name" value="Bac_rhodopsin"/>
    <property type="match status" value="1"/>
</dbReference>
<evidence type="ECO:0000256" key="8">
    <source>
        <dbReference type="SAM" id="SignalP"/>
    </source>
</evidence>
<feature type="transmembrane region" description="Helical" evidence="7">
    <location>
        <begin position="274"/>
        <end position="297"/>
    </location>
</feature>
<organism evidence="9">
    <name type="scientific">Vitrella brassicaformis</name>
    <dbReference type="NCBI Taxonomy" id="1169539"/>
    <lineage>
        <taxon>Eukaryota</taxon>
        <taxon>Sar</taxon>
        <taxon>Alveolata</taxon>
        <taxon>Colpodellida</taxon>
        <taxon>Vitrellaceae</taxon>
        <taxon>Vitrella</taxon>
    </lineage>
</organism>
<name>A0A7S1KIJ0_9ALVE</name>
<comment type="similarity">
    <text evidence="2">Belongs to the archaeal/bacterial/fungal opsin family.</text>
</comment>
<feature type="transmembrane region" description="Helical" evidence="7">
    <location>
        <begin position="73"/>
        <end position="93"/>
    </location>
</feature>
<evidence type="ECO:0000256" key="3">
    <source>
        <dbReference type="ARBA" id="ARBA00022692"/>
    </source>
</evidence>
<evidence type="ECO:0000256" key="5">
    <source>
        <dbReference type="ARBA" id="ARBA00023136"/>
    </source>
</evidence>
<feature type="compositionally biased region" description="Acidic residues" evidence="6">
    <location>
        <begin position="617"/>
        <end position="637"/>
    </location>
</feature>
<proteinExistence type="inferred from homology"/>
<feature type="compositionally biased region" description="Low complexity" evidence="6">
    <location>
        <begin position="436"/>
        <end position="457"/>
    </location>
</feature>